<dbReference type="PANTHER" id="PTHR43694:SF1">
    <property type="entry name" value="RIBONUCLEASE J"/>
    <property type="match status" value="1"/>
</dbReference>
<sequence length="475" mass="53107">MNQSHQNEERITFYGGLTTIGGVHILYSCGDTGIVFDLGMARGFFKGEVSVQSDFGIRSFLLTRMAPPVMGLYDPALLGDVGEAELAQVWGKDHFPQVNNLHGFVSHIHQDHMALLPSLRAGLPVWMHRDAYAVYEAVVAAGEYEGTQADIRLIEDGQIVNFGTFRIEFIEVDHDSPGVTGFIIHGPQHRIAFTADWRRHGRNSYRMDRFIERCQSAGVDLLITEGTRMRPDTLFRKPKDRLEVEVAVECRRAMEDTEGLVYVNILARNVERIADLIIRTQEAGRQLVMDESTAILWGEASKKLRVLAGHQALDADQDVIRLLKTPQWSKGPQRTMEVEFPYEPITLNEITANKSQFAVFLTYPHTPLIAELETFGSCASASIYVHADGNPLTSSDETLLKWLTEFGVQYRYCATGGHAAPQEIAELTTRISPKLVIPLHSMHPTLFNSGGISKYCPAPGESYELSELVGKQFTR</sequence>
<dbReference type="SMART" id="SM00849">
    <property type="entry name" value="Lactamase_B"/>
    <property type="match status" value="1"/>
</dbReference>
<dbReference type="Pfam" id="PF12706">
    <property type="entry name" value="Lactamase_B_2"/>
    <property type="match status" value="1"/>
</dbReference>
<keyword evidence="1" id="KW-0269">Exonuclease</keyword>
<dbReference type="InterPro" id="IPR001279">
    <property type="entry name" value="Metallo-B-lactamas"/>
</dbReference>
<dbReference type="Gene3D" id="3.60.15.10">
    <property type="entry name" value="Ribonuclease Z/Hydroxyacylglutathione hydrolase-like"/>
    <property type="match status" value="1"/>
</dbReference>
<gene>
    <name evidence="7" type="ORF">J2Z65_003408</name>
</gene>
<reference evidence="7 8" key="1">
    <citation type="submission" date="2021-03" db="EMBL/GenBank/DDBJ databases">
        <title>Genomic Encyclopedia of Type Strains, Phase IV (KMG-IV): sequencing the most valuable type-strain genomes for metagenomic binning, comparative biology and taxonomic classification.</title>
        <authorList>
            <person name="Goeker M."/>
        </authorList>
    </citation>
    <scope>NUCLEOTIDE SEQUENCE [LARGE SCALE GENOMIC DNA]</scope>
    <source>
        <strain evidence="7 8">DSM 24950</strain>
    </source>
</reference>
<comment type="caution">
    <text evidence="7">The sequence shown here is derived from an EMBL/GenBank/DDBJ whole genome shotgun (WGS) entry which is preliminary data.</text>
</comment>
<accession>A0ABS4I049</accession>
<dbReference type="InterPro" id="IPR036866">
    <property type="entry name" value="RibonucZ/Hydroxyglut_hydro"/>
</dbReference>
<protein>
    <submittedName>
        <fullName evidence="7">mRNA degradation ribonuclease J1/J2</fullName>
    </submittedName>
</protein>
<evidence type="ECO:0000256" key="4">
    <source>
        <dbReference type="ARBA" id="ARBA00034301"/>
    </source>
</evidence>
<evidence type="ECO:0000256" key="2">
    <source>
        <dbReference type="ARBA" id="ARBA00022884"/>
    </source>
</evidence>
<evidence type="ECO:0000313" key="7">
    <source>
        <dbReference type="EMBL" id="MBP1964185.1"/>
    </source>
</evidence>
<evidence type="ECO:0000256" key="5">
    <source>
        <dbReference type="ARBA" id="ARBA00048505"/>
    </source>
</evidence>
<keyword evidence="1" id="KW-0378">Hydrolase</keyword>
<dbReference type="InterPro" id="IPR042173">
    <property type="entry name" value="RNase_J_2"/>
</dbReference>
<dbReference type="Proteomes" id="UP001519344">
    <property type="component" value="Unassembled WGS sequence"/>
</dbReference>
<evidence type="ECO:0000313" key="8">
    <source>
        <dbReference type="Proteomes" id="UP001519344"/>
    </source>
</evidence>
<evidence type="ECO:0000256" key="3">
    <source>
        <dbReference type="ARBA" id="ARBA00034221"/>
    </source>
</evidence>
<feature type="domain" description="Metallo-beta-lactamase" evidence="6">
    <location>
        <begin position="21"/>
        <end position="248"/>
    </location>
</feature>
<keyword evidence="1" id="KW-0540">Nuclease</keyword>
<evidence type="ECO:0000256" key="1">
    <source>
        <dbReference type="ARBA" id="ARBA00022839"/>
    </source>
</evidence>
<dbReference type="SUPFAM" id="SSF56281">
    <property type="entry name" value="Metallo-hydrolase/oxidoreductase"/>
    <property type="match status" value="1"/>
</dbReference>
<comment type="catalytic activity">
    <reaction evidence="3">
        <text>3',5'-cyclic CMP + H2O = CMP + H(+)</text>
        <dbReference type="Rhea" id="RHEA:72675"/>
        <dbReference type="ChEBI" id="CHEBI:15377"/>
        <dbReference type="ChEBI" id="CHEBI:15378"/>
        <dbReference type="ChEBI" id="CHEBI:58003"/>
        <dbReference type="ChEBI" id="CHEBI:60377"/>
    </reaction>
    <physiologicalReaction direction="left-to-right" evidence="3">
        <dbReference type="Rhea" id="RHEA:72676"/>
    </physiologicalReaction>
</comment>
<keyword evidence="8" id="KW-1185">Reference proteome</keyword>
<name>A0ABS4I049_9BACL</name>
<dbReference type="Gene3D" id="3.40.50.10710">
    <property type="entry name" value="Metallo-hydrolase/oxidoreductase"/>
    <property type="match status" value="1"/>
</dbReference>
<organism evidence="7 8">
    <name type="scientific">Paenibacillus aceris</name>
    <dbReference type="NCBI Taxonomy" id="869555"/>
    <lineage>
        <taxon>Bacteria</taxon>
        <taxon>Bacillati</taxon>
        <taxon>Bacillota</taxon>
        <taxon>Bacilli</taxon>
        <taxon>Bacillales</taxon>
        <taxon>Paenibacillaceae</taxon>
        <taxon>Paenibacillus</taxon>
    </lineage>
</organism>
<proteinExistence type="predicted"/>
<dbReference type="EMBL" id="JAGGKV010000008">
    <property type="protein sequence ID" value="MBP1964185.1"/>
    <property type="molecule type" value="Genomic_DNA"/>
</dbReference>
<comment type="catalytic activity">
    <reaction evidence="5">
        <text>3',5'-cyclic UMP + H2O = UMP + H(+)</text>
        <dbReference type="Rhea" id="RHEA:70575"/>
        <dbReference type="ChEBI" id="CHEBI:15377"/>
        <dbReference type="ChEBI" id="CHEBI:15378"/>
        <dbReference type="ChEBI" id="CHEBI:57865"/>
        <dbReference type="ChEBI" id="CHEBI:184387"/>
    </reaction>
    <physiologicalReaction direction="left-to-right" evidence="5">
        <dbReference type="Rhea" id="RHEA:70576"/>
    </physiologicalReaction>
</comment>
<keyword evidence="2" id="KW-0694">RNA-binding</keyword>
<evidence type="ECO:0000259" key="6">
    <source>
        <dbReference type="SMART" id="SM00849"/>
    </source>
</evidence>
<comment type="function">
    <text evidence="4">Counteracts the endogenous Pycsar antiviral defense system. Phosphodiesterase that enables metal-dependent hydrolysis of host cyclic nucleotide Pycsar defense signals such as cCMP and cUMP.</text>
</comment>
<dbReference type="PANTHER" id="PTHR43694">
    <property type="entry name" value="RIBONUCLEASE J"/>
    <property type="match status" value="1"/>
</dbReference>
<dbReference type="RefSeq" id="WP_167059796.1">
    <property type="nucleotide sequence ID" value="NZ_JAAOZR010000023.1"/>
</dbReference>